<proteinExistence type="predicted"/>
<comment type="caution">
    <text evidence="1">The sequence shown here is derived from an EMBL/GenBank/DDBJ whole genome shotgun (WGS) entry which is preliminary data.</text>
</comment>
<evidence type="ECO:0000313" key="1">
    <source>
        <dbReference type="EMBL" id="GLI94310.1"/>
    </source>
</evidence>
<gene>
    <name evidence="1" type="ORF">LMG27198_33020</name>
</gene>
<accession>A0A9W6LT31</accession>
<evidence type="ECO:0000313" key="2">
    <source>
        <dbReference type="Proteomes" id="UP001144323"/>
    </source>
</evidence>
<keyword evidence="2" id="KW-1185">Reference proteome</keyword>
<sequence length="75" mass="8355">MARAGRATRSRVSDPSAFPAAGFVLSRMNERKAFTCDYDFLFRRPPARQENGDCEMGSHGWNGYGPVTRIKPAAF</sequence>
<name>A0A9W6LT31_9HYPH</name>
<dbReference type="AlphaFoldDB" id="A0A9W6LT31"/>
<organism evidence="1 2">
    <name type="scientific">Methylocystis echinoides</name>
    <dbReference type="NCBI Taxonomy" id="29468"/>
    <lineage>
        <taxon>Bacteria</taxon>
        <taxon>Pseudomonadati</taxon>
        <taxon>Pseudomonadota</taxon>
        <taxon>Alphaproteobacteria</taxon>
        <taxon>Hyphomicrobiales</taxon>
        <taxon>Methylocystaceae</taxon>
        <taxon>Methylocystis</taxon>
    </lineage>
</organism>
<protein>
    <submittedName>
        <fullName evidence="1">Uncharacterized protein</fullName>
    </submittedName>
</protein>
<dbReference type="EMBL" id="BSEC01000001">
    <property type="protein sequence ID" value="GLI94310.1"/>
    <property type="molecule type" value="Genomic_DNA"/>
</dbReference>
<dbReference type="Proteomes" id="UP001144323">
    <property type="component" value="Unassembled WGS sequence"/>
</dbReference>
<reference evidence="1" key="1">
    <citation type="journal article" date="2023" name="Int. J. Syst. Evol. Microbiol.">
        <title>Methylocystis iwaonis sp. nov., a type II methane-oxidizing bacterium from surface soil of a rice paddy field in Japan, and emended description of the genus Methylocystis (ex Whittenbury et al. 1970) Bowman et al. 1993.</title>
        <authorList>
            <person name="Kaise H."/>
            <person name="Sawadogo J.B."/>
            <person name="Alam M.S."/>
            <person name="Ueno C."/>
            <person name="Dianou D."/>
            <person name="Shinjo R."/>
            <person name="Asakawa S."/>
        </authorList>
    </citation>
    <scope>NUCLEOTIDE SEQUENCE</scope>
    <source>
        <strain evidence="1">LMG27198</strain>
    </source>
</reference>